<name>A0ACB9SVE7_HOLOL</name>
<accession>A0ACB9SVE7</accession>
<proteinExistence type="predicted"/>
<dbReference type="EMBL" id="CM043021">
    <property type="protein sequence ID" value="KAI4457670.1"/>
    <property type="molecule type" value="Genomic_DNA"/>
</dbReference>
<evidence type="ECO:0000313" key="1">
    <source>
        <dbReference type="EMBL" id="KAI4457670.1"/>
    </source>
</evidence>
<protein>
    <submittedName>
        <fullName evidence="1">Chitinase</fullName>
    </submittedName>
</protein>
<dbReference type="Proteomes" id="UP001056778">
    <property type="component" value="Chromosome 7"/>
</dbReference>
<keyword evidence="2" id="KW-1185">Reference proteome</keyword>
<comment type="caution">
    <text evidence="1">The sequence shown here is derived from an EMBL/GenBank/DDBJ whole genome shotgun (WGS) entry which is preliminary data.</text>
</comment>
<reference evidence="1" key="1">
    <citation type="submission" date="2022-04" db="EMBL/GenBank/DDBJ databases">
        <title>Chromosome-scale genome assembly of Holotrichia oblita Faldermann.</title>
        <authorList>
            <person name="Rongchong L."/>
        </authorList>
    </citation>
    <scope>NUCLEOTIDE SEQUENCE</scope>
    <source>
        <strain evidence="1">81SQS9</strain>
    </source>
</reference>
<organism evidence="1 2">
    <name type="scientific">Holotrichia oblita</name>
    <name type="common">Chafer beetle</name>
    <dbReference type="NCBI Taxonomy" id="644536"/>
    <lineage>
        <taxon>Eukaryota</taxon>
        <taxon>Metazoa</taxon>
        <taxon>Ecdysozoa</taxon>
        <taxon>Arthropoda</taxon>
        <taxon>Hexapoda</taxon>
        <taxon>Insecta</taxon>
        <taxon>Pterygota</taxon>
        <taxon>Neoptera</taxon>
        <taxon>Endopterygota</taxon>
        <taxon>Coleoptera</taxon>
        <taxon>Polyphaga</taxon>
        <taxon>Scarabaeiformia</taxon>
        <taxon>Scarabaeidae</taxon>
        <taxon>Melolonthinae</taxon>
        <taxon>Holotrichia</taxon>
    </lineage>
</organism>
<evidence type="ECO:0000313" key="2">
    <source>
        <dbReference type="Proteomes" id="UP001056778"/>
    </source>
</evidence>
<sequence>MNTKLIVLILASLSAIWLTHGADNCPTNDKVLFCYYANWAIYRKDMGKFTTNDIDPSLCTHLIYAFSGLSQYGGIESLDTENDYTRGGYANFTALKTQNPCLKTLLAIGGWNQGSRKYSVMASEDKYRQAFIDSVIRFLVQYDFDGLDFDWEYPSERGGIAEDKANYGLLLKELKETLSKWDLLLTIAVPISTSIMNAAYDLTAINNYVDYVLIMGYDYTPTDSATTGWLSPLNEINKTVEAWKQAVPTNKIILGVPAYGRSFTLFSSGSYVIGAATTGPGAAGDYTGEPGFLSYQEVIFCLILSVQILLYELFFLQIQAKVQSQLYTIVQDEVAQNNYAYYRNAMDWICYETEANYIAKVMHTGFKNFNGIYDEKPLHFRQTTSWITI</sequence>
<gene>
    <name evidence="1" type="ORF">MML48_7g00006843</name>
</gene>